<evidence type="ECO:0000256" key="2">
    <source>
        <dbReference type="ARBA" id="ARBA00022448"/>
    </source>
</evidence>
<proteinExistence type="inferred from homology"/>
<keyword evidence="10" id="KW-0732">Signal</keyword>
<comment type="similarity">
    <text evidence="8 9">Belongs to the TonB-dependent receptor family.</text>
</comment>
<dbReference type="InterPro" id="IPR000531">
    <property type="entry name" value="Beta-barrel_TonB"/>
</dbReference>
<evidence type="ECO:0000313" key="14">
    <source>
        <dbReference type="Proteomes" id="UP000278351"/>
    </source>
</evidence>
<dbReference type="InterPro" id="IPR023996">
    <property type="entry name" value="TonB-dep_OMP_SusC/RagA"/>
</dbReference>
<dbReference type="Pfam" id="PF07715">
    <property type="entry name" value="Plug"/>
    <property type="match status" value="1"/>
</dbReference>
<dbReference type="SUPFAM" id="SSF56935">
    <property type="entry name" value="Porins"/>
    <property type="match status" value="1"/>
</dbReference>
<evidence type="ECO:0000256" key="4">
    <source>
        <dbReference type="ARBA" id="ARBA00022692"/>
    </source>
</evidence>
<dbReference type="OrthoDB" id="9768177at2"/>
<name>A0A3N4PH70_9BACT</name>
<feature type="domain" description="TonB-dependent receptor-like beta-barrel" evidence="11">
    <location>
        <begin position="466"/>
        <end position="811"/>
    </location>
</feature>
<feature type="signal peptide" evidence="10">
    <location>
        <begin position="1"/>
        <end position="19"/>
    </location>
</feature>
<dbReference type="InterPro" id="IPR036942">
    <property type="entry name" value="Beta-barrel_TonB_sf"/>
</dbReference>
<evidence type="ECO:0000259" key="11">
    <source>
        <dbReference type="Pfam" id="PF00593"/>
    </source>
</evidence>
<dbReference type="NCBIfam" id="TIGR04056">
    <property type="entry name" value="OMP_RagA_SusC"/>
    <property type="match status" value="1"/>
</dbReference>
<dbReference type="GO" id="GO:0009279">
    <property type="term" value="C:cell outer membrane"/>
    <property type="evidence" value="ECO:0007669"/>
    <property type="project" value="UniProtKB-SubCell"/>
</dbReference>
<evidence type="ECO:0000259" key="12">
    <source>
        <dbReference type="Pfam" id="PF07715"/>
    </source>
</evidence>
<organism evidence="13 14">
    <name type="scientific">Chitinophaga lutea</name>
    <dbReference type="NCBI Taxonomy" id="2488634"/>
    <lineage>
        <taxon>Bacteria</taxon>
        <taxon>Pseudomonadati</taxon>
        <taxon>Bacteroidota</taxon>
        <taxon>Chitinophagia</taxon>
        <taxon>Chitinophagales</taxon>
        <taxon>Chitinophagaceae</taxon>
        <taxon>Chitinophaga</taxon>
    </lineage>
</organism>
<keyword evidence="14" id="KW-1185">Reference proteome</keyword>
<keyword evidence="2 8" id="KW-0813">Transport</keyword>
<dbReference type="InterPro" id="IPR008969">
    <property type="entry name" value="CarboxyPept-like_regulatory"/>
</dbReference>
<keyword evidence="6 8" id="KW-0472">Membrane</keyword>
<evidence type="ECO:0000313" key="13">
    <source>
        <dbReference type="EMBL" id="RPE05899.1"/>
    </source>
</evidence>
<dbReference type="Gene3D" id="2.170.130.10">
    <property type="entry name" value="TonB-dependent receptor, plug domain"/>
    <property type="match status" value="1"/>
</dbReference>
<evidence type="ECO:0000256" key="8">
    <source>
        <dbReference type="PROSITE-ProRule" id="PRU01360"/>
    </source>
</evidence>
<dbReference type="InterPro" id="IPR037066">
    <property type="entry name" value="Plug_dom_sf"/>
</dbReference>
<dbReference type="EMBL" id="RPDH01000003">
    <property type="protein sequence ID" value="RPE05899.1"/>
    <property type="molecule type" value="Genomic_DNA"/>
</dbReference>
<comment type="subcellular location">
    <subcellularLocation>
        <location evidence="1 8">Cell outer membrane</location>
        <topology evidence="1 8">Multi-pass membrane protein</topology>
    </subcellularLocation>
</comment>
<accession>A0A3N4PH70</accession>
<keyword evidence="3 8" id="KW-1134">Transmembrane beta strand</keyword>
<evidence type="ECO:0000256" key="1">
    <source>
        <dbReference type="ARBA" id="ARBA00004571"/>
    </source>
</evidence>
<dbReference type="Pfam" id="PF13715">
    <property type="entry name" value="CarbopepD_reg_2"/>
    <property type="match status" value="1"/>
</dbReference>
<evidence type="ECO:0000256" key="10">
    <source>
        <dbReference type="SAM" id="SignalP"/>
    </source>
</evidence>
<dbReference type="Proteomes" id="UP000278351">
    <property type="component" value="Unassembled WGS sequence"/>
</dbReference>
<dbReference type="InterPro" id="IPR023997">
    <property type="entry name" value="TonB-dep_OMP_SusC/RagA_CS"/>
</dbReference>
<dbReference type="NCBIfam" id="TIGR04057">
    <property type="entry name" value="SusC_RagA_signa"/>
    <property type="match status" value="1"/>
</dbReference>
<keyword evidence="7 8" id="KW-0998">Cell outer membrane</keyword>
<protein>
    <submittedName>
        <fullName evidence="13">SusC/RagA family TonB-linked outer membrane protein</fullName>
    </submittedName>
</protein>
<evidence type="ECO:0000256" key="3">
    <source>
        <dbReference type="ARBA" id="ARBA00022452"/>
    </source>
</evidence>
<dbReference type="Pfam" id="PF00593">
    <property type="entry name" value="TonB_dep_Rec_b-barrel"/>
    <property type="match status" value="1"/>
</dbReference>
<sequence length="1071" mass="118131">MKRKLLLFFLLICVTSLHAQEKPRSGLVTDEAGMPLERVSVQIKGSTGGGFTDAAGAFRVQAKDNDVLVFSMIGYNRTEVPARNVGAGFSLKLPKSESQLTEVVVAALGVNRRRNQTSYAIQQISGEEIARVRAPNFMQGLSGKIAGLSIQQNNVLGGSTNVQLRGIRSITNDNTALFVIDGVPYNNQSGARHTSGLGNSLQRLGFGGYDYGSAAADINPDDIESISVLKGAAATALYGSQGANGVVLVTTKKGKRGLGITVNTGVGVATLVKSTFPKYQNEYGAGYESHWFNRDVNGDGTPDRVARLDADASFGMPFDPNLMVYQWDAFDSTSPTYRKARPWTAAAHDASHFFRPGVSTNFSAFADGGSDKGTFKVGYTRNDDRGIIENSKITKNLVNFSGTLNLSDKITVGAMTNYSHIEGKGRYGTGYDGDYGRNIMTSFRQWWQTNVDIKEQRAAYFRNKRNATWNYHSPSDLTPYYWNNPYWSIYENYETDARSRYFGNVHVNYKIAPWLNLLARASLDTYDELREERVNLGSTGVSTYKRTNASFLENNYDLLLNMDKDLTDKLNFKALLGGNIRKQKSQTIFAETNGGLISDRVYSLTNSLNAPETPYEYVGRREVQGIFSGVTLSWNDMITLDGTVRRDASSTLPDGNNVYYYPSGSLGFTFTKLLSDLRWFSHGKLRANVAQVGSDAPIGIVNDVYVGESPFGSRPQYRISTSKNNGSLKPERTNSIEAGVEMSFLNSRIGVDLTYYRTRTIDQIMPVNVSRTTGYSYKYLNAGTVENKGWEATLSLVPVKTPDFAWNVQANWSKNNNLVLALYGDAENFSIGTGFQGNITLNATKGRPYGMIRGRDFIYTNGQRTVGDDGLYLLTPNLNAEIGDPNPDWIGGINNHFRYKNLSFSFLVDMRKGGDIFSLDMYYGLSTGLYPETAGLNAKGKPTRSPVDEGGGVILPGVTADGKPNTQYVENTYEVAFGTSTTPQKAFVYDGSYVKLREMVLTYSLPQPLLSRMKAFKGVDLSLIGRNLWIIHKNIPYADPEDNLGAGNLQGYQAAAYPTTRTVTFNLKFKF</sequence>
<dbReference type="InterPro" id="IPR012910">
    <property type="entry name" value="Plug_dom"/>
</dbReference>
<evidence type="ECO:0000256" key="9">
    <source>
        <dbReference type="RuleBase" id="RU003357"/>
    </source>
</evidence>
<comment type="caution">
    <text evidence="13">The sequence shown here is derived from an EMBL/GenBank/DDBJ whole genome shotgun (WGS) entry which is preliminary data.</text>
</comment>
<keyword evidence="5 9" id="KW-0798">TonB box</keyword>
<dbReference type="PROSITE" id="PS52016">
    <property type="entry name" value="TONB_DEPENDENT_REC_3"/>
    <property type="match status" value="1"/>
</dbReference>
<keyword evidence="4 8" id="KW-0812">Transmembrane</keyword>
<dbReference type="RefSeq" id="WP_123849550.1">
    <property type="nucleotide sequence ID" value="NZ_RPDH01000003.1"/>
</dbReference>
<evidence type="ECO:0000256" key="7">
    <source>
        <dbReference type="ARBA" id="ARBA00023237"/>
    </source>
</evidence>
<gene>
    <name evidence="13" type="ORF">EGT74_26445</name>
</gene>
<dbReference type="AlphaFoldDB" id="A0A3N4PH70"/>
<feature type="domain" description="TonB-dependent receptor plug" evidence="12">
    <location>
        <begin position="115"/>
        <end position="246"/>
    </location>
</feature>
<dbReference type="SUPFAM" id="SSF49464">
    <property type="entry name" value="Carboxypeptidase regulatory domain-like"/>
    <property type="match status" value="1"/>
</dbReference>
<evidence type="ECO:0000256" key="5">
    <source>
        <dbReference type="ARBA" id="ARBA00023077"/>
    </source>
</evidence>
<feature type="chain" id="PRO_5017941075" evidence="10">
    <location>
        <begin position="20"/>
        <end position="1071"/>
    </location>
</feature>
<evidence type="ECO:0000256" key="6">
    <source>
        <dbReference type="ARBA" id="ARBA00023136"/>
    </source>
</evidence>
<dbReference type="Gene3D" id="2.40.170.20">
    <property type="entry name" value="TonB-dependent receptor, beta-barrel domain"/>
    <property type="match status" value="1"/>
</dbReference>
<reference evidence="13 14" key="1">
    <citation type="submission" date="2018-11" db="EMBL/GenBank/DDBJ databases">
        <title>Chitinophaga lutea sp.nov., isolate from arsenic contaminated soil.</title>
        <authorList>
            <person name="Zong Y."/>
        </authorList>
    </citation>
    <scope>NUCLEOTIDE SEQUENCE [LARGE SCALE GENOMIC DNA]</scope>
    <source>
        <strain evidence="13 14">ZY74</strain>
    </source>
</reference>
<dbReference type="InterPro" id="IPR039426">
    <property type="entry name" value="TonB-dep_rcpt-like"/>
</dbReference>